<evidence type="ECO:0000313" key="2">
    <source>
        <dbReference type="EMBL" id="GAV07035.1"/>
    </source>
</evidence>
<keyword evidence="3" id="KW-1185">Reference proteome</keyword>
<feature type="compositionally biased region" description="Polar residues" evidence="1">
    <location>
        <begin position="237"/>
        <end position="246"/>
    </location>
</feature>
<feature type="compositionally biased region" description="Basic residues" evidence="1">
    <location>
        <begin position="131"/>
        <end position="148"/>
    </location>
</feature>
<feature type="compositionally biased region" description="Basic and acidic residues" evidence="1">
    <location>
        <begin position="167"/>
        <end position="186"/>
    </location>
</feature>
<feature type="region of interest" description="Disordered" evidence="1">
    <location>
        <begin position="60"/>
        <end position="249"/>
    </location>
</feature>
<sequence>MTERHNYSDELVGKTEQEKGIHVRAKWDANYQISKAIIIEVDSDEMKVNALFDTLEGIRQSEKEKKNKPAQRSQRMTNLDRTESERNKRNELNNQRLFSSGIRGNRQDHKGGGEDEGSDKDEGPGPITKIVGRRRLKMPLRKGTKRTRSTLESSGESSLSSRPSSGADRDARKTYNVDSEDGKSDIAEFQDYVNEQEWSENDWARGPEEPWPSASHFLRPLILPPHARQDHHVGGTPPSSDYTLSSFPPPSATAWRVADDWRPDLKLSNHPA</sequence>
<name>A0A1D1W093_RAMVA</name>
<dbReference type="AlphaFoldDB" id="A0A1D1W093"/>
<feature type="compositionally biased region" description="Basic and acidic residues" evidence="1">
    <location>
        <begin position="78"/>
        <end position="91"/>
    </location>
</feature>
<gene>
    <name evidence="2" type="primary">RvY_16924</name>
    <name evidence="2" type="synonym">RvY_16924.1</name>
    <name evidence="2" type="ORF">RvY_16924-1</name>
</gene>
<comment type="caution">
    <text evidence="2">The sequence shown here is derived from an EMBL/GenBank/DDBJ whole genome shotgun (WGS) entry which is preliminary data.</text>
</comment>
<protein>
    <submittedName>
        <fullName evidence="2">Uncharacterized protein</fullName>
    </submittedName>
</protein>
<evidence type="ECO:0000256" key="1">
    <source>
        <dbReference type="SAM" id="MobiDB-lite"/>
    </source>
</evidence>
<proteinExistence type="predicted"/>
<feature type="compositionally biased region" description="Low complexity" evidence="1">
    <location>
        <begin position="150"/>
        <end position="166"/>
    </location>
</feature>
<accession>A0A1D1W093</accession>
<organism evidence="2 3">
    <name type="scientific">Ramazzottius varieornatus</name>
    <name type="common">Water bear</name>
    <name type="synonym">Tardigrade</name>
    <dbReference type="NCBI Taxonomy" id="947166"/>
    <lineage>
        <taxon>Eukaryota</taxon>
        <taxon>Metazoa</taxon>
        <taxon>Ecdysozoa</taxon>
        <taxon>Tardigrada</taxon>
        <taxon>Eutardigrada</taxon>
        <taxon>Parachela</taxon>
        <taxon>Hypsibioidea</taxon>
        <taxon>Ramazzottiidae</taxon>
        <taxon>Ramazzottius</taxon>
    </lineage>
</organism>
<dbReference type="Proteomes" id="UP000186922">
    <property type="component" value="Unassembled WGS sequence"/>
</dbReference>
<evidence type="ECO:0000313" key="3">
    <source>
        <dbReference type="Proteomes" id="UP000186922"/>
    </source>
</evidence>
<reference evidence="2 3" key="1">
    <citation type="journal article" date="2016" name="Nat. Commun.">
        <title>Extremotolerant tardigrade genome and improved radiotolerance of human cultured cells by tardigrade-unique protein.</title>
        <authorList>
            <person name="Hashimoto T."/>
            <person name="Horikawa D.D."/>
            <person name="Saito Y."/>
            <person name="Kuwahara H."/>
            <person name="Kozuka-Hata H."/>
            <person name="Shin-I T."/>
            <person name="Minakuchi Y."/>
            <person name="Ohishi K."/>
            <person name="Motoyama A."/>
            <person name="Aizu T."/>
            <person name="Enomoto A."/>
            <person name="Kondo K."/>
            <person name="Tanaka S."/>
            <person name="Hara Y."/>
            <person name="Koshikawa S."/>
            <person name="Sagara H."/>
            <person name="Miura T."/>
            <person name="Yokobori S."/>
            <person name="Miyagawa K."/>
            <person name="Suzuki Y."/>
            <person name="Kubo T."/>
            <person name="Oyama M."/>
            <person name="Kohara Y."/>
            <person name="Fujiyama A."/>
            <person name="Arakawa K."/>
            <person name="Katayama T."/>
            <person name="Toyoda A."/>
            <person name="Kunieda T."/>
        </authorList>
    </citation>
    <scope>NUCLEOTIDE SEQUENCE [LARGE SCALE GENOMIC DNA]</scope>
    <source>
        <strain evidence="2 3">YOKOZUNA-1</strain>
    </source>
</reference>
<dbReference type="EMBL" id="BDGG01000014">
    <property type="protein sequence ID" value="GAV07035.1"/>
    <property type="molecule type" value="Genomic_DNA"/>
</dbReference>